<evidence type="ECO:0000256" key="2">
    <source>
        <dbReference type="PIRSR" id="PIRSR000705-1"/>
    </source>
</evidence>
<dbReference type="GO" id="GO:0019136">
    <property type="term" value="F:deoxynucleoside kinase activity"/>
    <property type="evidence" value="ECO:0007669"/>
    <property type="project" value="InterPro"/>
</dbReference>
<dbReference type="InterPro" id="IPR027417">
    <property type="entry name" value="P-loop_NTPase"/>
</dbReference>
<accession>A0A1Y1LNC0</accession>
<dbReference type="AlphaFoldDB" id="A0A1Y1LNC0"/>
<dbReference type="InterPro" id="IPR002624">
    <property type="entry name" value="DCK/DGK"/>
</dbReference>
<reference evidence="5" key="1">
    <citation type="journal article" date="2016" name="Sci. Rep.">
        <title>Molecular characterization of firefly nuptial gifts: a multi-omics approach sheds light on postcopulatory sexual selection.</title>
        <authorList>
            <person name="Al-Wathiqui N."/>
            <person name="Fallon T.R."/>
            <person name="South A."/>
            <person name="Weng J.K."/>
            <person name="Lewis S.M."/>
        </authorList>
    </citation>
    <scope>NUCLEOTIDE SEQUENCE</scope>
</reference>
<comment type="similarity">
    <text evidence="1">Belongs to the DCK/DGK family.</text>
</comment>
<proteinExistence type="inferred from homology"/>
<dbReference type="Gene3D" id="3.40.50.300">
    <property type="entry name" value="P-loop containing nucleotide triphosphate hydrolases"/>
    <property type="match status" value="1"/>
</dbReference>
<dbReference type="GO" id="GO:0005524">
    <property type="term" value="F:ATP binding"/>
    <property type="evidence" value="ECO:0007669"/>
    <property type="project" value="UniProtKB-KW"/>
</dbReference>
<dbReference type="PANTHER" id="PTHR10513">
    <property type="entry name" value="DEOXYNUCLEOSIDE KINASE"/>
    <property type="match status" value="1"/>
</dbReference>
<keyword evidence="3" id="KW-0067">ATP-binding</keyword>
<evidence type="ECO:0000256" key="3">
    <source>
        <dbReference type="PIRSR" id="PIRSR000705-3"/>
    </source>
</evidence>
<dbReference type="PANTHER" id="PTHR10513:SF24">
    <property type="entry name" value="THYMIDINE KINASE 2, MITOCHONDRIAL"/>
    <property type="match status" value="1"/>
</dbReference>
<name>A0A1Y1LNC0_PHOPY</name>
<dbReference type="SUPFAM" id="SSF52540">
    <property type="entry name" value="P-loop containing nucleoside triphosphate hydrolases"/>
    <property type="match status" value="1"/>
</dbReference>
<dbReference type="CDD" id="cd01673">
    <property type="entry name" value="dNK"/>
    <property type="match status" value="1"/>
</dbReference>
<organism evidence="5">
    <name type="scientific">Photinus pyralis</name>
    <name type="common">Common eastern firefly</name>
    <name type="synonym">Lampyris pyralis</name>
    <dbReference type="NCBI Taxonomy" id="7054"/>
    <lineage>
        <taxon>Eukaryota</taxon>
        <taxon>Metazoa</taxon>
        <taxon>Ecdysozoa</taxon>
        <taxon>Arthropoda</taxon>
        <taxon>Hexapoda</taxon>
        <taxon>Insecta</taxon>
        <taxon>Pterygota</taxon>
        <taxon>Neoptera</taxon>
        <taxon>Endopterygota</taxon>
        <taxon>Coleoptera</taxon>
        <taxon>Polyphaga</taxon>
        <taxon>Elateriformia</taxon>
        <taxon>Elateroidea</taxon>
        <taxon>Lampyridae</taxon>
        <taxon>Lampyrinae</taxon>
        <taxon>Photinus</taxon>
    </lineage>
</organism>
<protein>
    <recommendedName>
        <fullName evidence="4">Deoxynucleoside kinase domain-containing protein</fullName>
    </recommendedName>
</protein>
<dbReference type="PIRSF" id="PIRSF000705">
    <property type="entry name" value="DNK"/>
    <property type="match status" value="1"/>
</dbReference>
<evidence type="ECO:0000259" key="4">
    <source>
        <dbReference type="Pfam" id="PF01712"/>
    </source>
</evidence>
<feature type="binding site" evidence="3">
    <location>
        <begin position="154"/>
        <end position="158"/>
    </location>
    <ligand>
        <name>ATP</name>
        <dbReference type="ChEBI" id="CHEBI:30616"/>
    </ligand>
</feature>
<dbReference type="InterPro" id="IPR031314">
    <property type="entry name" value="DNK_dom"/>
</dbReference>
<dbReference type="FunFam" id="3.40.50.300:FF:001571">
    <property type="entry name" value="Deoxynucleoside kinase"/>
    <property type="match status" value="1"/>
</dbReference>
<sequence length="226" mass="26606">MESKRIKLTHSPFTVLVEGNIGSGKTTFLNYFKQYNNICTLAEPIELWKNCGGYNLLSHLYEDRERWGFTFQSYVQLTMLRQHTFKTDCAIKLMERSIYSARYCFVEKMIRDSVLPAPSASVIDEWFKWATSSAMCDVDLIIYLRASPEVVYKRMRERNRQEEKTVQLEYLHEMHEMHENWLYYKTMFTCPAPVLVVNADLDKSVIVEEYQKVTPSIFNKCLSVPS</sequence>
<dbReference type="InterPro" id="IPR050566">
    <property type="entry name" value="Deoxyribonucleoside_kinase"/>
</dbReference>
<dbReference type="Pfam" id="PF01712">
    <property type="entry name" value="dNK"/>
    <property type="match status" value="1"/>
</dbReference>
<evidence type="ECO:0000256" key="1">
    <source>
        <dbReference type="ARBA" id="ARBA00007420"/>
    </source>
</evidence>
<feature type="binding site" evidence="3">
    <location>
        <begin position="19"/>
        <end position="27"/>
    </location>
    <ligand>
        <name>ATP</name>
        <dbReference type="ChEBI" id="CHEBI:30616"/>
    </ligand>
</feature>
<dbReference type="GO" id="GO:0005739">
    <property type="term" value="C:mitochondrion"/>
    <property type="evidence" value="ECO:0007669"/>
    <property type="project" value="TreeGrafter"/>
</dbReference>
<feature type="active site" description="Proton acceptor" evidence="2">
    <location>
        <position position="95"/>
    </location>
</feature>
<feature type="domain" description="Deoxynucleoside kinase" evidence="4">
    <location>
        <begin position="16"/>
        <end position="215"/>
    </location>
</feature>
<keyword evidence="3" id="KW-0547">Nucleotide-binding</keyword>
<evidence type="ECO:0000313" key="5">
    <source>
        <dbReference type="EMBL" id="JAV73425.1"/>
    </source>
</evidence>
<dbReference type="EMBL" id="GEZM01054747">
    <property type="protein sequence ID" value="JAV73425.1"/>
    <property type="molecule type" value="Transcribed_RNA"/>
</dbReference>